<organism evidence="4 5">
    <name type="scientific">'Catharanthus roseus' aster yellows phytoplasma</name>
    <dbReference type="NCBI Taxonomy" id="1193712"/>
    <lineage>
        <taxon>Bacteria</taxon>
        <taxon>Bacillati</taxon>
        <taxon>Mycoplasmatota</taxon>
        <taxon>Mollicutes</taxon>
        <taxon>Acholeplasmatales</taxon>
        <taxon>Acholeplasmataceae</taxon>
        <taxon>Candidatus Phytoplasma</taxon>
        <taxon>16SrI (Aster yellows group)</taxon>
    </lineage>
</organism>
<evidence type="ECO:0000256" key="1">
    <source>
        <dbReference type="ARBA" id="ARBA00001946"/>
    </source>
</evidence>
<protein>
    <submittedName>
        <fullName evidence="4">NUDIX domain-containing protein</fullName>
    </submittedName>
</protein>
<comment type="cofactor">
    <cofactor evidence="1">
        <name>Mg(2+)</name>
        <dbReference type="ChEBI" id="CHEBI:18420"/>
    </cofactor>
</comment>
<dbReference type="Gene3D" id="3.90.79.10">
    <property type="entry name" value="Nucleoside Triphosphate Pyrophosphohydrolase"/>
    <property type="match status" value="1"/>
</dbReference>
<sequence length="169" mass="19368">MSNYINKLRQKIGKDPLFSPGASVIVYENNKYLLQFRKDFNVWGLHGGAMELGETGADVCVRELEEETGLKALEIHPFRTYCGKHFVINYPNGDVVYPVVMSFVVTKTQGKLSPQDDEVAELKWFDEASLPMDAMMEIDKTFLKDFLKHKNQTQPQTYKTKFCQAKCLC</sequence>
<reference evidence="4 5" key="1">
    <citation type="submission" date="2019-02" db="EMBL/GenBank/DDBJ databases">
        <title>Draft Genome Sequence of Maize Bushy Stunt-like Phytoplasma group 16SrI-B (Aster yellows) in South Africa.</title>
        <authorList>
            <person name="Coetzee B."/>
            <person name="Douglas-Smit N."/>
            <person name="Maree H.J."/>
            <person name="Burger J.T."/>
            <person name="Kruger K."/>
            <person name="Pietersen G."/>
        </authorList>
    </citation>
    <scope>NUCLEOTIDE SEQUENCE [LARGE SCALE GENOMIC DNA]</scope>
    <source>
        <strain evidence="4 5">De Villa</strain>
    </source>
</reference>
<dbReference type="PROSITE" id="PS51462">
    <property type="entry name" value="NUDIX"/>
    <property type="match status" value="1"/>
</dbReference>
<keyword evidence="2" id="KW-0378">Hydrolase</keyword>
<keyword evidence="5" id="KW-1185">Reference proteome</keyword>
<dbReference type="InterPro" id="IPR000086">
    <property type="entry name" value="NUDIX_hydrolase_dom"/>
</dbReference>
<evidence type="ECO:0000313" key="4">
    <source>
        <dbReference type="EMBL" id="QBF23815.1"/>
    </source>
</evidence>
<dbReference type="InterPro" id="IPR015797">
    <property type="entry name" value="NUDIX_hydrolase-like_dom_sf"/>
</dbReference>
<proteinExistence type="predicted"/>
<evidence type="ECO:0000256" key="2">
    <source>
        <dbReference type="ARBA" id="ARBA00022801"/>
    </source>
</evidence>
<dbReference type="SUPFAM" id="SSF55811">
    <property type="entry name" value="Nudix"/>
    <property type="match status" value="1"/>
</dbReference>
<dbReference type="PROSITE" id="PS00893">
    <property type="entry name" value="NUDIX_BOX"/>
    <property type="match status" value="1"/>
</dbReference>
<feature type="domain" description="Nudix hydrolase" evidence="3">
    <location>
        <begin position="17"/>
        <end position="148"/>
    </location>
</feature>
<dbReference type="CDD" id="cd04677">
    <property type="entry name" value="NUDIX_Hydrolase"/>
    <property type="match status" value="1"/>
</dbReference>
<gene>
    <name evidence="4" type="ORF">EXT02_01215</name>
</gene>
<dbReference type="AlphaFoldDB" id="A0A4P6MDY1"/>
<dbReference type="Pfam" id="PF00293">
    <property type="entry name" value="NUDIX"/>
    <property type="match status" value="1"/>
</dbReference>
<evidence type="ECO:0000259" key="3">
    <source>
        <dbReference type="PROSITE" id="PS51462"/>
    </source>
</evidence>
<dbReference type="RefSeq" id="WP_130427587.1">
    <property type="nucleotide sequence ID" value="NZ_CP035949.1"/>
</dbReference>
<evidence type="ECO:0000313" key="5">
    <source>
        <dbReference type="Proteomes" id="UP000289726"/>
    </source>
</evidence>
<dbReference type="Proteomes" id="UP000289726">
    <property type="component" value="Chromosome"/>
</dbReference>
<dbReference type="EMBL" id="CP035949">
    <property type="protein sequence ID" value="QBF23815.1"/>
    <property type="molecule type" value="Genomic_DNA"/>
</dbReference>
<name>A0A4P6MDY1_9MOLU</name>
<dbReference type="GO" id="GO:0016787">
    <property type="term" value="F:hydrolase activity"/>
    <property type="evidence" value="ECO:0007669"/>
    <property type="project" value="UniProtKB-KW"/>
</dbReference>
<dbReference type="InterPro" id="IPR020084">
    <property type="entry name" value="NUDIX_hydrolase_CS"/>
</dbReference>
<dbReference type="PANTHER" id="PTHR43046">
    <property type="entry name" value="GDP-MANNOSE MANNOSYL HYDROLASE"/>
    <property type="match status" value="1"/>
</dbReference>
<accession>A0A4P6MDY1</accession>
<dbReference type="PANTHER" id="PTHR43046:SF2">
    <property type="entry name" value="8-OXO-DGTP DIPHOSPHATASE-RELATED"/>
    <property type="match status" value="1"/>
</dbReference>